<keyword evidence="3" id="KW-1185">Reference proteome</keyword>
<feature type="region of interest" description="Disordered" evidence="1">
    <location>
        <begin position="22"/>
        <end position="61"/>
    </location>
</feature>
<name>A0ABP6RRA8_9PSEU</name>
<feature type="compositionally biased region" description="Pro residues" evidence="1">
    <location>
        <begin position="27"/>
        <end position="37"/>
    </location>
</feature>
<dbReference type="Proteomes" id="UP001500483">
    <property type="component" value="Unassembled WGS sequence"/>
</dbReference>
<protein>
    <submittedName>
        <fullName evidence="2">Uncharacterized protein</fullName>
    </submittedName>
</protein>
<evidence type="ECO:0000313" key="3">
    <source>
        <dbReference type="Proteomes" id="UP001500483"/>
    </source>
</evidence>
<sequence>MFEFCTGPGGVTVPIMIGALRGRTGSPPHPVVSPPRPVLGGDRLEPRSAVRAPTAPVQEVR</sequence>
<reference evidence="3" key="1">
    <citation type="journal article" date="2019" name="Int. J. Syst. Evol. Microbiol.">
        <title>The Global Catalogue of Microorganisms (GCM) 10K type strain sequencing project: providing services to taxonomists for standard genome sequencing and annotation.</title>
        <authorList>
            <consortium name="The Broad Institute Genomics Platform"/>
            <consortium name="The Broad Institute Genome Sequencing Center for Infectious Disease"/>
            <person name="Wu L."/>
            <person name="Ma J."/>
        </authorList>
    </citation>
    <scope>NUCLEOTIDE SEQUENCE [LARGE SCALE GENOMIC DNA]</scope>
    <source>
        <strain evidence="3">JCM 9687</strain>
    </source>
</reference>
<evidence type="ECO:0000313" key="2">
    <source>
        <dbReference type="EMBL" id="GAA3358037.1"/>
    </source>
</evidence>
<gene>
    <name evidence="2" type="ORF">GCM10020366_28500</name>
</gene>
<dbReference type="EMBL" id="BAAAYK010000038">
    <property type="protein sequence ID" value="GAA3358037.1"/>
    <property type="molecule type" value="Genomic_DNA"/>
</dbReference>
<organism evidence="2 3">
    <name type="scientific">Saccharopolyspora gregorii</name>
    <dbReference type="NCBI Taxonomy" id="33914"/>
    <lineage>
        <taxon>Bacteria</taxon>
        <taxon>Bacillati</taxon>
        <taxon>Actinomycetota</taxon>
        <taxon>Actinomycetes</taxon>
        <taxon>Pseudonocardiales</taxon>
        <taxon>Pseudonocardiaceae</taxon>
        <taxon>Saccharopolyspora</taxon>
    </lineage>
</organism>
<accession>A0ABP6RRA8</accession>
<proteinExistence type="predicted"/>
<evidence type="ECO:0000256" key="1">
    <source>
        <dbReference type="SAM" id="MobiDB-lite"/>
    </source>
</evidence>
<comment type="caution">
    <text evidence="2">The sequence shown here is derived from an EMBL/GenBank/DDBJ whole genome shotgun (WGS) entry which is preliminary data.</text>
</comment>